<evidence type="ECO:0000256" key="4">
    <source>
        <dbReference type="SAM" id="Coils"/>
    </source>
</evidence>
<feature type="region of interest" description="Disordered" evidence="5">
    <location>
        <begin position="159"/>
        <end position="188"/>
    </location>
</feature>
<accession>A0AAD7VMQ4</accession>
<dbReference type="AlphaFoldDB" id="A0AAD7VMQ4"/>
<comment type="similarity">
    <text evidence="3">Belongs to the RNA polymerase II subunit 5-mediating protein family.</text>
</comment>
<dbReference type="PANTHER" id="PTHR15111">
    <property type="entry name" value="RNA POLYMERASE II SUBUNIT 5-MEDIATING PROTEIN NNX3"/>
    <property type="match status" value="1"/>
</dbReference>
<comment type="caution">
    <text evidence="6">The sequence shown here is derived from an EMBL/GenBank/DDBJ whole genome shotgun (WGS) entry which is preliminary data.</text>
</comment>
<feature type="compositionally biased region" description="Acidic residues" evidence="5">
    <location>
        <begin position="202"/>
        <end position="215"/>
    </location>
</feature>
<dbReference type="GO" id="GO:0000122">
    <property type="term" value="P:negative regulation of transcription by RNA polymerase II"/>
    <property type="evidence" value="ECO:0007669"/>
    <property type="project" value="TreeGrafter"/>
</dbReference>
<name>A0AAD7VMQ4_QUISA</name>
<dbReference type="SUPFAM" id="SSF46579">
    <property type="entry name" value="Prefoldin"/>
    <property type="match status" value="1"/>
</dbReference>
<protein>
    <submittedName>
        <fullName evidence="6">RNA polymerase II subunit 5-mediating-like protein</fullName>
    </submittedName>
</protein>
<dbReference type="InterPro" id="IPR004127">
    <property type="entry name" value="Prefoldin_subunit_alpha"/>
</dbReference>
<feature type="coiled-coil region" evidence="4">
    <location>
        <begin position="106"/>
        <end position="133"/>
    </location>
</feature>
<keyword evidence="2" id="KW-0539">Nucleus</keyword>
<evidence type="ECO:0000313" key="7">
    <source>
        <dbReference type="Proteomes" id="UP001163823"/>
    </source>
</evidence>
<dbReference type="EMBL" id="JARAOO010000001">
    <property type="protein sequence ID" value="KAJ7981487.1"/>
    <property type="molecule type" value="Genomic_DNA"/>
</dbReference>
<feature type="compositionally biased region" description="Basic and acidic residues" evidence="5">
    <location>
        <begin position="286"/>
        <end position="310"/>
    </location>
</feature>
<proteinExistence type="inferred from homology"/>
<organism evidence="6 7">
    <name type="scientific">Quillaja saponaria</name>
    <name type="common">Soap bark tree</name>
    <dbReference type="NCBI Taxonomy" id="32244"/>
    <lineage>
        <taxon>Eukaryota</taxon>
        <taxon>Viridiplantae</taxon>
        <taxon>Streptophyta</taxon>
        <taxon>Embryophyta</taxon>
        <taxon>Tracheophyta</taxon>
        <taxon>Spermatophyta</taxon>
        <taxon>Magnoliopsida</taxon>
        <taxon>eudicotyledons</taxon>
        <taxon>Gunneridae</taxon>
        <taxon>Pentapetalae</taxon>
        <taxon>rosids</taxon>
        <taxon>fabids</taxon>
        <taxon>Fabales</taxon>
        <taxon>Quillajaceae</taxon>
        <taxon>Quillaja</taxon>
    </lineage>
</organism>
<evidence type="ECO:0000256" key="1">
    <source>
        <dbReference type="ARBA" id="ARBA00004123"/>
    </source>
</evidence>
<reference evidence="6 7" key="1">
    <citation type="journal article" date="2023" name="Science">
        <title>Elucidation of the pathway for biosynthesis of saponin adjuvants from the soapbark tree.</title>
        <authorList>
            <person name="Reed J."/>
            <person name="Orme A."/>
            <person name="El-Demerdash A."/>
            <person name="Owen C."/>
            <person name="Martin L.B.B."/>
            <person name="Misra R.C."/>
            <person name="Kikuchi S."/>
            <person name="Rejzek M."/>
            <person name="Martin A.C."/>
            <person name="Harkess A."/>
            <person name="Leebens-Mack J."/>
            <person name="Louveau T."/>
            <person name="Stephenson M.J."/>
            <person name="Osbourn A."/>
        </authorList>
    </citation>
    <scope>NUCLEOTIDE SEQUENCE [LARGE SCALE GENOMIC DNA]</scope>
    <source>
        <strain evidence="6">S10</strain>
    </source>
</reference>
<dbReference type="GO" id="GO:0009409">
    <property type="term" value="P:response to cold"/>
    <property type="evidence" value="ECO:0007669"/>
    <property type="project" value="UniProtKB-ARBA"/>
</dbReference>
<comment type="subcellular location">
    <subcellularLocation>
        <location evidence="1">Nucleus</location>
    </subcellularLocation>
</comment>
<dbReference type="GO" id="GO:0003682">
    <property type="term" value="F:chromatin binding"/>
    <property type="evidence" value="ECO:0007669"/>
    <property type="project" value="TreeGrafter"/>
</dbReference>
<evidence type="ECO:0000256" key="3">
    <source>
        <dbReference type="ARBA" id="ARBA00038295"/>
    </source>
</evidence>
<dbReference type="GO" id="GO:0005634">
    <property type="term" value="C:nucleus"/>
    <property type="evidence" value="ECO:0007669"/>
    <property type="project" value="UniProtKB-SubCell"/>
</dbReference>
<evidence type="ECO:0000256" key="5">
    <source>
        <dbReference type="SAM" id="MobiDB-lite"/>
    </source>
</evidence>
<dbReference type="PANTHER" id="PTHR15111:SF0">
    <property type="entry name" value="UNCONVENTIONAL PREFOLDIN RPB5 INTERACTOR 1"/>
    <property type="match status" value="1"/>
</dbReference>
<dbReference type="Proteomes" id="UP001163823">
    <property type="component" value="Chromosome 1"/>
</dbReference>
<dbReference type="InterPro" id="IPR052255">
    <property type="entry name" value="RNA_pol_II_subunit5-mediator"/>
</dbReference>
<sequence>MEETGKKGTVTSLASMFPVEEALKGAKRVQETIYEKEKDLGHLQDFVAENSNLVNLVKKLPEELNHDIMVPFGKAAFFPGRLIHTNEFLVLLGEGYYVERTSKQTIEILKRRENSLESQVDSLEAMIKDLKAKASFFDTMASEAAEGLVEIREDYVEENSSGWESKPVPTKQNASIFPEAENERVVDDEEYARMISRLDELENEELAAEKEDESDKNEKDTAQLNEISYQKELDYDLRDSENFRSKKSLEQTSGESNATAAFPNKHNDQEDLTDDVNYIGLVVESSSRDEPSEQKKLENNMKILKSSDKSILPREVKENVQAASTSRSEVQLQSSKPAFDSHKAFTGSIVEHTENLQTSKENSTSSQVSSIQPSKPVSRFKMQRK</sequence>
<dbReference type="GO" id="GO:0019212">
    <property type="term" value="F:phosphatase inhibitor activity"/>
    <property type="evidence" value="ECO:0007669"/>
    <property type="project" value="TreeGrafter"/>
</dbReference>
<evidence type="ECO:0000313" key="6">
    <source>
        <dbReference type="EMBL" id="KAJ7981487.1"/>
    </source>
</evidence>
<evidence type="ECO:0000256" key="2">
    <source>
        <dbReference type="ARBA" id="ARBA00023242"/>
    </source>
</evidence>
<dbReference type="InterPro" id="IPR009053">
    <property type="entry name" value="Prefoldin"/>
</dbReference>
<keyword evidence="7" id="KW-1185">Reference proteome</keyword>
<dbReference type="Gene3D" id="1.10.287.370">
    <property type="match status" value="1"/>
</dbReference>
<gene>
    <name evidence="6" type="ORF">O6P43_000745</name>
</gene>
<keyword evidence="4" id="KW-0175">Coiled coil</keyword>
<dbReference type="GO" id="GO:0006457">
    <property type="term" value="P:protein folding"/>
    <property type="evidence" value="ECO:0007669"/>
    <property type="project" value="UniProtKB-ARBA"/>
</dbReference>
<feature type="region of interest" description="Disordered" evidence="5">
    <location>
        <begin position="202"/>
        <end position="310"/>
    </location>
</feature>
<feature type="region of interest" description="Disordered" evidence="5">
    <location>
        <begin position="347"/>
        <end position="385"/>
    </location>
</feature>
<feature type="compositionally biased region" description="Low complexity" evidence="5">
    <location>
        <begin position="363"/>
        <end position="377"/>
    </location>
</feature>
<feature type="compositionally biased region" description="Polar residues" evidence="5">
    <location>
        <begin position="250"/>
        <end position="259"/>
    </location>
</feature>
<dbReference type="KEGG" id="qsa:O6P43_000745"/>
<dbReference type="GO" id="GO:0003714">
    <property type="term" value="F:transcription corepressor activity"/>
    <property type="evidence" value="ECO:0007669"/>
    <property type="project" value="TreeGrafter"/>
</dbReference>
<dbReference type="CDD" id="cd23159">
    <property type="entry name" value="Prefoldin_URI1"/>
    <property type="match status" value="1"/>
</dbReference>
<dbReference type="Pfam" id="PF02996">
    <property type="entry name" value="Prefoldin"/>
    <property type="match status" value="1"/>
</dbReference>
<dbReference type="NCBIfam" id="TIGR00293">
    <property type="entry name" value="prefoldin subunit alpha"/>
    <property type="match status" value="1"/>
</dbReference>
<feature type="compositionally biased region" description="Basic and acidic residues" evidence="5">
    <location>
        <begin position="229"/>
        <end position="249"/>
    </location>
</feature>